<dbReference type="Pfam" id="PF06839">
    <property type="entry name" value="Zn_ribbon_GRF"/>
    <property type="match status" value="1"/>
</dbReference>
<accession>A0AAW1II57</accession>
<dbReference type="Proteomes" id="UP001443914">
    <property type="component" value="Unassembled WGS sequence"/>
</dbReference>
<dbReference type="EMBL" id="JBDFQZ010000009">
    <property type="protein sequence ID" value="KAK9689309.1"/>
    <property type="molecule type" value="Genomic_DNA"/>
</dbReference>
<feature type="coiled-coil region" evidence="5">
    <location>
        <begin position="50"/>
        <end position="77"/>
    </location>
</feature>
<sequence length="100" mass="11749">MSSSSYSSSNPICRHGIPSNLEAVKKGNVSHERNFFRCSLWKTTNDCEFFKWEKDMYDNLSQKVEELNQKSQVMAEEKKLLVIKIKSKKMKILKMKNEIK</sequence>
<proteinExistence type="predicted"/>
<evidence type="ECO:0000256" key="3">
    <source>
        <dbReference type="ARBA" id="ARBA00022833"/>
    </source>
</evidence>
<evidence type="ECO:0000313" key="8">
    <source>
        <dbReference type="Proteomes" id="UP001443914"/>
    </source>
</evidence>
<name>A0AAW1II57_SAPOF</name>
<dbReference type="GO" id="GO:0008270">
    <property type="term" value="F:zinc ion binding"/>
    <property type="evidence" value="ECO:0007669"/>
    <property type="project" value="UniProtKB-KW"/>
</dbReference>
<evidence type="ECO:0000259" key="6">
    <source>
        <dbReference type="PROSITE" id="PS51999"/>
    </source>
</evidence>
<gene>
    <name evidence="7" type="ORF">RND81_09G051100</name>
</gene>
<evidence type="ECO:0000256" key="1">
    <source>
        <dbReference type="ARBA" id="ARBA00022723"/>
    </source>
</evidence>
<evidence type="ECO:0000256" key="4">
    <source>
        <dbReference type="PROSITE-ProRule" id="PRU01343"/>
    </source>
</evidence>
<keyword evidence="8" id="KW-1185">Reference proteome</keyword>
<dbReference type="InterPro" id="IPR010666">
    <property type="entry name" value="Znf_GRF"/>
</dbReference>
<dbReference type="PROSITE" id="PS51999">
    <property type="entry name" value="ZF_GRF"/>
    <property type="match status" value="1"/>
</dbReference>
<keyword evidence="2 4" id="KW-0863">Zinc-finger</keyword>
<dbReference type="AlphaFoldDB" id="A0AAW1II57"/>
<organism evidence="7 8">
    <name type="scientific">Saponaria officinalis</name>
    <name type="common">Common soapwort</name>
    <name type="synonym">Lychnis saponaria</name>
    <dbReference type="NCBI Taxonomy" id="3572"/>
    <lineage>
        <taxon>Eukaryota</taxon>
        <taxon>Viridiplantae</taxon>
        <taxon>Streptophyta</taxon>
        <taxon>Embryophyta</taxon>
        <taxon>Tracheophyta</taxon>
        <taxon>Spermatophyta</taxon>
        <taxon>Magnoliopsida</taxon>
        <taxon>eudicotyledons</taxon>
        <taxon>Gunneridae</taxon>
        <taxon>Pentapetalae</taxon>
        <taxon>Caryophyllales</taxon>
        <taxon>Caryophyllaceae</taxon>
        <taxon>Caryophylleae</taxon>
        <taxon>Saponaria</taxon>
    </lineage>
</organism>
<comment type="caution">
    <text evidence="7">The sequence shown here is derived from an EMBL/GenBank/DDBJ whole genome shotgun (WGS) entry which is preliminary data.</text>
</comment>
<feature type="domain" description="GRF-type" evidence="6">
    <location>
        <begin position="13"/>
        <end position="56"/>
    </location>
</feature>
<keyword evidence="1" id="KW-0479">Metal-binding</keyword>
<keyword evidence="5" id="KW-0175">Coiled coil</keyword>
<protein>
    <recommendedName>
        <fullName evidence="6">GRF-type domain-containing protein</fullName>
    </recommendedName>
</protein>
<evidence type="ECO:0000256" key="5">
    <source>
        <dbReference type="SAM" id="Coils"/>
    </source>
</evidence>
<evidence type="ECO:0000313" key="7">
    <source>
        <dbReference type="EMBL" id="KAK9689309.1"/>
    </source>
</evidence>
<keyword evidence="3" id="KW-0862">Zinc</keyword>
<evidence type="ECO:0000256" key="2">
    <source>
        <dbReference type="ARBA" id="ARBA00022771"/>
    </source>
</evidence>
<reference evidence="7" key="1">
    <citation type="submission" date="2024-03" db="EMBL/GenBank/DDBJ databases">
        <title>WGS assembly of Saponaria officinalis var. Norfolk2.</title>
        <authorList>
            <person name="Jenkins J."/>
            <person name="Shu S."/>
            <person name="Grimwood J."/>
            <person name="Barry K."/>
            <person name="Goodstein D."/>
            <person name="Schmutz J."/>
            <person name="Leebens-Mack J."/>
            <person name="Osbourn A."/>
        </authorList>
    </citation>
    <scope>NUCLEOTIDE SEQUENCE [LARGE SCALE GENOMIC DNA]</scope>
    <source>
        <strain evidence="7">JIC</strain>
    </source>
</reference>